<comment type="function">
    <text evidence="5">Responsible for synthesis of pseudouridine from uracil-55 in the psi GC loop of transfer RNAs.</text>
</comment>
<evidence type="ECO:0000259" key="9">
    <source>
        <dbReference type="Pfam" id="PF16198"/>
    </source>
</evidence>
<dbReference type="InterPro" id="IPR002501">
    <property type="entry name" value="PsdUridine_synth_N"/>
</dbReference>
<dbReference type="InterPro" id="IPR015947">
    <property type="entry name" value="PUA-like_sf"/>
</dbReference>
<dbReference type="Pfam" id="PF14016">
    <property type="entry name" value="DUF4232"/>
    <property type="match status" value="1"/>
</dbReference>
<dbReference type="Pfam" id="PF09142">
    <property type="entry name" value="TruB_C"/>
    <property type="match status" value="1"/>
</dbReference>
<keyword evidence="4 5" id="KW-0413">Isomerase</keyword>
<sequence>MVDKPAGMTSHDVVARVRRIMGTRKVGHAGTLDPMATGVLVLGLERATKLLGHLAMDTKAYLATIRLGAATTTDDAEGEVLSEADASEVAEDAVRAGVAELTGELQQVPSSVSAVKVNGRRAYEIARSGEQVELAARPVTVSRFDVLALRRAEAATELDVLVECSSGTYVRALARDLGAGLGVGGHLAALRRTRVGPFGLATARTLDALEEEPGLSMDLDRAVEAAFRRTDVDTAAARALAHGQAVPAAGLKGTYGVFDPDGRAIALVRDQGPRGQTGAGARSGGLTRAALRRRRARLSCGRTGVTEFTPPEPLRSRNVQRSVLQWTFEEFFMRKRIVGTAVAVAAGLALSGCAAGGAGPDASGQVIEDQQPVRNQQVAAESAGMPAGDDLRPCLAGDLEATFNSHEQPGEFAGSGSVGVTKTSQNMTPCVLDGRAAVELMRGSEGGDRLPVVVEQVPDDGHGVVRPMVLDAVGDLATFRMSWTSTPGCDTPGAVSVTPPAGGDAVEIPVNRGEDSKMNVCEGAVLRAVPFGDYTS</sequence>
<name>A4FM27_SACEN</name>
<comment type="similarity">
    <text evidence="2 5">Belongs to the pseudouridine synthase TruB family. Type 1 subfamily.</text>
</comment>
<dbReference type="SUPFAM" id="SSF88697">
    <property type="entry name" value="PUA domain-like"/>
    <property type="match status" value="1"/>
</dbReference>
<feature type="active site" description="Nucleophile" evidence="5">
    <location>
        <position position="33"/>
    </location>
</feature>
<dbReference type="Proteomes" id="UP000006728">
    <property type="component" value="Chromosome"/>
</dbReference>
<organism evidence="10 11">
    <name type="scientific">Saccharopolyspora erythraea (strain ATCC 11635 / DSM 40517 / JCM 4748 / NBRC 13426 / NCIMB 8594 / NRRL 2338)</name>
    <dbReference type="NCBI Taxonomy" id="405948"/>
    <lineage>
        <taxon>Bacteria</taxon>
        <taxon>Bacillati</taxon>
        <taxon>Actinomycetota</taxon>
        <taxon>Actinomycetes</taxon>
        <taxon>Pseudonocardiales</taxon>
        <taxon>Pseudonocardiaceae</taxon>
        <taxon>Saccharopolyspora</taxon>
    </lineage>
</organism>
<dbReference type="InterPro" id="IPR036974">
    <property type="entry name" value="PUA_sf"/>
</dbReference>
<dbReference type="FunFam" id="3.30.2350.10:FF:000011">
    <property type="entry name" value="tRNA pseudouridine synthase B"/>
    <property type="match status" value="1"/>
</dbReference>
<dbReference type="EMBL" id="AM420293">
    <property type="protein sequence ID" value="CAM05102.1"/>
    <property type="molecule type" value="Genomic_DNA"/>
</dbReference>
<dbReference type="GO" id="GO:0003723">
    <property type="term" value="F:RNA binding"/>
    <property type="evidence" value="ECO:0007669"/>
    <property type="project" value="InterPro"/>
</dbReference>
<evidence type="ECO:0000256" key="2">
    <source>
        <dbReference type="ARBA" id="ARBA00005642"/>
    </source>
</evidence>
<dbReference type="NCBIfam" id="TIGR00431">
    <property type="entry name" value="TruB"/>
    <property type="match status" value="1"/>
</dbReference>
<dbReference type="InterPro" id="IPR032819">
    <property type="entry name" value="TruB_C"/>
</dbReference>
<keyword evidence="3 5" id="KW-0819">tRNA processing</keyword>
<evidence type="ECO:0000259" key="6">
    <source>
        <dbReference type="Pfam" id="PF01509"/>
    </source>
</evidence>
<dbReference type="CDD" id="cd02573">
    <property type="entry name" value="PseudoU_synth_EcTruB"/>
    <property type="match status" value="1"/>
</dbReference>
<dbReference type="KEGG" id="sen:SACE_5919"/>
<dbReference type="Gene3D" id="3.30.2350.10">
    <property type="entry name" value="Pseudouridine synthase"/>
    <property type="match status" value="1"/>
</dbReference>
<evidence type="ECO:0000259" key="7">
    <source>
        <dbReference type="Pfam" id="PF09142"/>
    </source>
</evidence>
<dbReference type="Pfam" id="PF01509">
    <property type="entry name" value="TruB_N"/>
    <property type="match status" value="1"/>
</dbReference>
<feature type="domain" description="tRNA pseudouridylate synthase B C-terminal" evidence="9">
    <location>
        <begin position="171"/>
        <end position="211"/>
    </location>
</feature>
<evidence type="ECO:0000256" key="1">
    <source>
        <dbReference type="ARBA" id="ARBA00000385"/>
    </source>
</evidence>
<dbReference type="STRING" id="405948.SACE_5919"/>
<dbReference type="HOGENOM" id="CLU_507951_0_0_11"/>
<dbReference type="InterPro" id="IPR015225">
    <property type="entry name" value="tRNA_psdUridine_synth_fam2_C"/>
</dbReference>
<feature type="domain" description="DUF4232" evidence="8">
    <location>
        <begin position="394"/>
        <end position="514"/>
    </location>
</feature>
<feature type="domain" description="Pseudouridine synthase II N-terminal" evidence="6">
    <location>
        <begin position="18"/>
        <end position="170"/>
    </location>
</feature>
<dbReference type="GO" id="GO:1990481">
    <property type="term" value="P:mRNA pseudouridine synthesis"/>
    <property type="evidence" value="ECO:0007669"/>
    <property type="project" value="TreeGrafter"/>
</dbReference>
<protein>
    <recommendedName>
        <fullName evidence="5">tRNA pseudouridine synthase B</fullName>
        <ecNumber evidence="5">5.4.99.25</ecNumber>
    </recommendedName>
    <alternativeName>
        <fullName evidence="5">tRNA pseudouridine(55) synthase</fullName>
        <shortName evidence="5">Psi55 synthase</shortName>
    </alternativeName>
    <alternativeName>
        <fullName evidence="5">tRNA pseudouridylate synthase</fullName>
    </alternativeName>
    <alternativeName>
        <fullName evidence="5">tRNA-uridine isomerase</fullName>
    </alternativeName>
</protein>
<evidence type="ECO:0000259" key="8">
    <source>
        <dbReference type="Pfam" id="PF14016"/>
    </source>
</evidence>
<evidence type="ECO:0000313" key="10">
    <source>
        <dbReference type="EMBL" id="CAM05102.1"/>
    </source>
</evidence>
<dbReference type="PANTHER" id="PTHR13767">
    <property type="entry name" value="TRNA-PSEUDOURIDINE SYNTHASE"/>
    <property type="match status" value="1"/>
</dbReference>
<dbReference type="Gene3D" id="2.30.130.10">
    <property type="entry name" value="PUA domain"/>
    <property type="match status" value="1"/>
</dbReference>
<gene>
    <name evidence="5" type="primary">truB</name>
    <name evidence="10" type="ordered locus">SACE_5919</name>
</gene>
<dbReference type="SUPFAM" id="SSF55120">
    <property type="entry name" value="Pseudouridine synthase"/>
    <property type="match status" value="1"/>
</dbReference>
<proteinExistence type="inferred from homology"/>
<accession>A4FM27</accession>
<dbReference type="EC" id="5.4.99.25" evidence="5"/>
<evidence type="ECO:0000256" key="5">
    <source>
        <dbReference type="HAMAP-Rule" id="MF_01080"/>
    </source>
</evidence>
<dbReference type="InterPro" id="IPR014780">
    <property type="entry name" value="tRNA_psdUridine_synth_TruB"/>
</dbReference>
<evidence type="ECO:0000256" key="3">
    <source>
        <dbReference type="ARBA" id="ARBA00022694"/>
    </source>
</evidence>
<reference evidence="10 11" key="1">
    <citation type="journal article" date="2007" name="Nat. Biotechnol.">
        <title>Complete genome sequence of the erythromycin-producing bacterium Saccharopolyspora erythraea NRRL23338.</title>
        <authorList>
            <person name="Oliynyk M."/>
            <person name="Samborskyy M."/>
            <person name="Lester J.B."/>
            <person name="Mironenko T."/>
            <person name="Scott N."/>
            <person name="Dickens S."/>
            <person name="Haydock S.F."/>
            <person name="Leadlay P.F."/>
        </authorList>
    </citation>
    <scope>NUCLEOTIDE SEQUENCE [LARGE SCALE GENOMIC DNA]</scope>
    <source>
        <strain evidence="11">ATCC 11635 / DSM 40517 / JCM 4748 / NBRC 13426 / NCIMB 8594 / NRRL 2338</strain>
    </source>
</reference>
<evidence type="ECO:0000256" key="4">
    <source>
        <dbReference type="ARBA" id="ARBA00023235"/>
    </source>
</evidence>
<dbReference type="Pfam" id="PF16198">
    <property type="entry name" value="TruB_C_2"/>
    <property type="match status" value="1"/>
</dbReference>
<dbReference type="HAMAP" id="MF_01080">
    <property type="entry name" value="TruB_bact"/>
    <property type="match status" value="1"/>
</dbReference>
<evidence type="ECO:0000313" key="11">
    <source>
        <dbReference type="Proteomes" id="UP000006728"/>
    </source>
</evidence>
<feature type="domain" description="tRNA pseudouridine synthase II TruB subfamily 2 C-terminal" evidence="7">
    <location>
        <begin position="227"/>
        <end position="282"/>
    </location>
</feature>
<dbReference type="InterPro" id="IPR020103">
    <property type="entry name" value="PsdUridine_synth_cat_dom_sf"/>
</dbReference>
<dbReference type="PANTHER" id="PTHR13767:SF2">
    <property type="entry name" value="PSEUDOURIDYLATE SYNTHASE TRUB1"/>
    <property type="match status" value="1"/>
</dbReference>
<comment type="catalytic activity">
    <reaction evidence="1 5">
        <text>uridine(55) in tRNA = pseudouridine(55) in tRNA</text>
        <dbReference type="Rhea" id="RHEA:42532"/>
        <dbReference type="Rhea" id="RHEA-COMP:10101"/>
        <dbReference type="Rhea" id="RHEA-COMP:10102"/>
        <dbReference type="ChEBI" id="CHEBI:65314"/>
        <dbReference type="ChEBI" id="CHEBI:65315"/>
        <dbReference type="EC" id="5.4.99.25"/>
    </reaction>
</comment>
<keyword evidence="11" id="KW-1185">Reference proteome</keyword>
<dbReference type="GO" id="GO:0031119">
    <property type="term" value="P:tRNA pseudouridine synthesis"/>
    <property type="evidence" value="ECO:0007669"/>
    <property type="project" value="UniProtKB-UniRule"/>
</dbReference>
<dbReference type="eggNOG" id="COG0130">
    <property type="taxonomic scope" value="Bacteria"/>
</dbReference>
<dbReference type="InterPro" id="IPR025326">
    <property type="entry name" value="DUF4232"/>
</dbReference>
<dbReference type="GO" id="GO:0160148">
    <property type="term" value="F:tRNA pseudouridine(55) synthase activity"/>
    <property type="evidence" value="ECO:0007669"/>
    <property type="project" value="UniProtKB-EC"/>
</dbReference>
<dbReference type="AlphaFoldDB" id="A4FM27"/>